<reference evidence="1" key="2">
    <citation type="submission" date="2020-09" db="EMBL/GenBank/DDBJ databases">
        <authorList>
            <person name="Sun Q."/>
            <person name="Ohkuma M."/>
        </authorList>
    </citation>
    <scope>NUCLEOTIDE SEQUENCE</scope>
    <source>
        <strain evidence="1">JCM 3313</strain>
    </source>
</reference>
<dbReference type="AlphaFoldDB" id="A0A918AFV5"/>
<reference evidence="1" key="1">
    <citation type="journal article" date="2014" name="Int. J. Syst. Evol. Microbiol.">
        <title>Complete genome sequence of Corynebacterium casei LMG S-19264T (=DSM 44701T), isolated from a smear-ripened cheese.</title>
        <authorList>
            <consortium name="US DOE Joint Genome Institute (JGI-PGF)"/>
            <person name="Walter F."/>
            <person name="Albersmeier A."/>
            <person name="Kalinowski J."/>
            <person name="Ruckert C."/>
        </authorList>
    </citation>
    <scope>NUCLEOTIDE SEQUENCE</scope>
    <source>
        <strain evidence="1">JCM 3313</strain>
    </source>
</reference>
<dbReference type="Proteomes" id="UP000639606">
    <property type="component" value="Unassembled WGS sequence"/>
</dbReference>
<name>A0A918AFV5_9PSEU</name>
<gene>
    <name evidence="1" type="ORF">GCM10010185_04650</name>
</gene>
<dbReference type="EMBL" id="BMRG01000001">
    <property type="protein sequence ID" value="GGP36590.1"/>
    <property type="molecule type" value="Genomic_DNA"/>
</dbReference>
<protein>
    <submittedName>
        <fullName evidence="1">XRE family transcriptional regulator</fullName>
    </submittedName>
</protein>
<dbReference type="Gene3D" id="1.25.40.10">
    <property type="entry name" value="Tetratricopeptide repeat domain"/>
    <property type="match status" value="1"/>
</dbReference>
<organism evidence="1 2">
    <name type="scientific">Saccharothrix coeruleofusca</name>
    <dbReference type="NCBI Taxonomy" id="33919"/>
    <lineage>
        <taxon>Bacteria</taxon>
        <taxon>Bacillati</taxon>
        <taxon>Actinomycetota</taxon>
        <taxon>Actinomycetes</taxon>
        <taxon>Pseudonocardiales</taxon>
        <taxon>Pseudonocardiaceae</taxon>
        <taxon>Saccharothrix</taxon>
    </lineage>
</organism>
<proteinExistence type="predicted"/>
<comment type="caution">
    <text evidence="1">The sequence shown here is derived from an EMBL/GenBank/DDBJ whole genome shotgun (WGS) entry which is preliminary data.</text>
</comment>
<sequence length="396" mass="42103">MQASGAVRAYDVLARVADGLGCPRELLGLAGVPAYLDDQDHSAGTEVEAVKRRQFLASAAAVVVGDPVLGVPAVSAEPVLRATTPSHVGAADVHRLRAATAAFRGLDYRLGGAACRAAAAAHAREAERLLDTSMADGVRRDLHSALADLHSVVGWTSFDSDLVDHARHHFLRALEHAKLADDPALCAFVLCRTGHIYLAGGDPHEALKLFQLAELPAAEAGRGAIEFVTSCYQARAYADMGRARRAEELVTRSEDVFAQYADDSVPHWLAYFRAGGVGSVRGNAYFALSALQPAYAPKALEAMRVAVNGHKAELERGNLMDLSTLATLHLRLGNRDHGLRLAANVIDRAESVASQRLRQGLTPLARAAAGCGGADGRDLARRIGEVARVGSPPWRR</sequence>
<dbReference type="SUPFAM" id="SSF48452">
    <property type="entry name" value="TPR-like"/>
    <property type="match status" value="1"/>
</dbReference>
<keyword evidence="2" id="KW-1185">Reference proteome</keyword>
<dbReference type="InterPro" id="IPR011990">
    <property type="entry name" value="TPR-like_helical_dom_sf"/>
</dbReference>
<evidence type="ECO:0000313" key="1">
    <source>
        <dbReference type="EMBL" id="GGP36590.1"/>
    </source>
</evidence>
<accession>A0A918AFV5</accession>
<evidence type="ECO:0000313" key="2">
    <source>
        <dbReference type="Proteomes" id="UP000639606"/>
    </source>
</evidence>